<organism evidence="1 2">
    <name type="scientific">Riccia fluitans</name>
    <dbReference type="NCBI Taxonomy" id="41844"/>
    <lineage>
        <taxon>Eukaryota</taxon>
        <taxon>Viridiplantae</taxon>
        <taxon>Streptophyta</taxon>
        <taxon>Embryophyta</taxon>
        <taxon>Marchantiophyta</taxon>
        <taxon>Marchantiopsida</taxon>
        <taxon>Marchantiidae</taxon>
        <taxon>Marchantiales</taxon>
        <taxon>Ricciaceae</taxon>
        <taxon>Riccia</taxon>
    </lineage>
</organism>
<evidence type="ECO:0000313" key="1">
    <source>
        <dbReference type="EMBL" id="KAL2652107.1"/>
    </source>
</evidence>
<reference evidence="1 2" key="1">
    <citation type="submission" date="2024-09" db="EMBL/GenBank/DDBJ databases">
        <title>Chromosome-scale assembly of Riccia fluitans.</title>
        <authorList>
            <person name="Paukszto L."/>
            <person name="Sawicki J."/>
            <person name="Karawczyk K."/>
            <person name="Piernik-Szablinska J."/>
            <person name="Szczecinska M."/>
            <person name="Mazdziarz M."/>
        </authorList>
    </citation>
    <scope>NUCLEOTIDE SEQUENCE [LARGE SCALE GENOMIC DNA]</scope>
    <source>
        <strain evidence="1">Rf_01</strain>
        <tissue evidence="1">Aerial parts of the thallus</tissue>
    </source>
</reference>
<keyword evidence="2" id="KW-1185">Reference proteome</keyword>
<protein>
    <submittedName>
        <fullName evidence="1">Uncharacterized protein</fullName>
    </submittedName>
</protein>
<dbReference type="AlphaFoldDB" id="A0ABD1ZLE2"/>
<name>A0ABD1ZLE2_9MARC</name>
<sequence length="109" mass="12486">MVENNIIHHQQQRWYQDNRPEMAYQIGDLVLWHKGPVLARSGRKFRNRWFGPYVVIRALPNNVVELESTNGEPIGKPINVNRLKPYRSPDFSGVPTMSTAGETESIKAA</sequence>
<gene>
    <name evidence="1" type="ORF">R1flu_020235</name>
</gene>
<comment type="caution">
    <text evidence="1">The sequence shown here is derived from an EMBL/GenBank/DDBJ whole genome shotgun (WGS) entry which is preliminary data.</text>
</comment>
<proteinExistence type="predicted"/>
<evidence type="ECO:0000313" key="2">
    <source>
        <dbReference type="Proteomes" id="UP001605036"/>
    </source>
</evidence>
<dbReference type="EMBL" id="JBHFFA010000001">
    <property type="protein sequence ID" value="KAL2652107.1"/>
    <property type="molecule type" value="Genomic_DNA"/>
</dbReference>
<accession>A0ABD1ZLE2</accession>
<dbReference type="Proteomes" id="UP001605036">
    <property type="component" value="Unassembled WGS sequence"/>
</dbReference>